<keyword evidence="1" id="KW-1133">Transmembrane helix</keyword>
<evidence type="ECO:0000256" key="2">
    <source>
        <dbReference type="SAM" id="SignalP"/>
    </source>
</evidence>
<reference evidence="4" key="1">
    <citation type="submission" date="2025-08" db="UniProtKB">
        <authorList>
            <consortium name="RefSeq"/>
        </authorList>
    </citation>
    <scope>IDENTIFICATION</scope>
    <source>
        <tissue evidence="4">Gonads</tissue>
    </source>
</reference>
<evidence type="ECO:0000313" key="3">
    <source>
        <dbReference type="Proteomes" id="UP000504635"/>
    </source>
</evidence>
<dbReference type="KEGG" id="soy:115880293"/>
<gene>
    <name evidence="4" type="primary">LOC115880293</name>
</gene>
<dbReference type="RefSeq" id="XP_030753336.1">
    <property type="nucleotide sequence ID" value="XM_030897476.1"/>
</dbReference>
<keyword evidence="2" id="KW-0732">Signal</keyword>
<feature type="chain" id="PRO_5026943067" evidence="2">
    <location>
        <begin position="21"/>
        <end position="237"/>
    </location>
</feature>
<dbReference type="AlphaFoldDB" id="A0A6J2XQI7"/>
<dbReference type="InParanoid" id="A0A6J2XQI7"/>
<name>A0A6J2XQI7_SITOR</name>
<dbReference type="Proteomes" id="UP000504635">
    <property type="component" value="Unplaced"/>
</dbReference>
<protein>
    <submittedName>
        <fullName evidence="4">Uncharacterized protein LOC115880293 isoform X1</fullName>
    </submittedName>
</protein>
<keyword evidence="3" id="KW-1185">Reference proteome</keyword>
<accession>A0A6J2XQI7</accession>
<keyword evidence="1" id="KW-0472">Membrane</keyword>
<proteinExistence type="predicted"/>
<evidence type="ECO:0000256" key="1">
    <source>
        <dbReference type="SAM" id="Phobius"/>
    </source>
</evidence>
<dbReference type="OrthoDB" id="44061at2759"/>
<keyword evidence="1" id="KW-0812">Transmembrane</keyword>
<dbReference type="GeneID" id="115880293"/>
<feature type="signal peptide" evidence="2">
    <location>
        <begin position="1"/>
        <end position="20"/>
    </location>
</feature>
<sequence>MYAFCLVIFQFFTLFCSVYPDQYQNTPNKYRLREGRTCNHKPYSALDPFYRKSIFENTTYLFFIILLGILFGLMVLGLIKGLVGVLCLKCVGEYGMSMLVDLPKPLDEYQEKELKGRTVCYDVAGWPVHPDSGERSVRILSLKTEFCLNLIFFLAYPLALILRLCSLCCCIKNGGDDDETCYKRVNIIRCKADKKNSRPEVDRYYDNDLREASDTHYVIQCMKESQLSLEKLHNSFS</sequence>
<organism evidence="3 4">
    <name type="scientific">Sitophilus oryzae</name>
    <name type="common">Rice weevil</name>
    <name type="synonym">Curculio oryzae</name>
    <dbReference type="NCBI Taxonomy" id="7048"/>
    <lineage>
        <taxon>Eukaryota</taxon>
        <taxon>Metazoa</taxon>
        <taxon>Ecdysozoa</taxon>
        <taxon>Arthropoda</taxon>
        <taxon>Hexapoda</taxon>
        <taxon>Insecta</taxon>
        <taxon>Pterygota</taxon>
        <taxon>Neoptera</taxon>
        <taxon>Endopterygota</taxon>
        <taxon>Coleoptera</taxon>
        <taxon>Polyphaga</taxon>
        <taxon>Cucujiformia</taxon>
        <taxon>Curculionidae</taxon>
        <taxon>Dryophthorinae</taxon>
        <taxon>Sitophilus</taxon>
    </lineage>
</organism>
<feature type="transmembrane region" description="Helical" evidence="1">
    <location>
        <begin position="60"/>
        <end position="88"/>
    </location>
</feature>
<evidence type="ECO:0000313" key="4">
    <source>
        <dbReference type="RefSeq" id="XP_030753336.1"/>
    </source>
</evidence>